<dbReference type="KEGG" id="srt:Srot_0089"/>
<dbReference type="HOGENOM" id="CLU_2397911_0_0_11"/>
<feature type="transmembrane region" description="Helical" evidence="1">
    <location>
        <begin position="45"/>
        <end position="63"/>
    </location>
</feature>
<keyword evidence="1" id="KW-0472">Membrane</keyword>
<evidence type="ECO:0000313" key="3">
    <source>
        <dbReference type="Proteomes" id="UP000002247"/>
    </source>
</evidence>
<organism evidence="2 3">
    <name type="scientific">Segniliparus rotundus (strain ATCC BAA-972 / CDC 1076 / CIP 108378 / DSM 44985 / JCM 13578)</name>
    <dbReference type="NCBI Taxonomy" id="640132"/>
    <lineage>
        <taxon>Bacteria</taxon>
        <taxon>Bacillati</taxon>
        <taxon>Actinomycetota</taxon>
        <taxon>Actinomycetes</taxon>
        <taxon>Mycobacteriales</taxon>
        <taxon>Segniliparaceae</taxon>
        <taxon>Segniliparus</taxon>
    </lineage>
</organism>
<keyword evidence="3" id="KW-1185">Reference proteome</keyword>
<feature type="transmembrane region" description="Helical" evidence="1">
    <location>
        <begin position="12"/>
        <end position="33"/>
    </location>
</feature>
<keyword evidence="1" id="KW-1133">Transmembrane helix</keyword>
<evidence type="ECO:0000313" key="2">
    <source>
        <dbReference type="EMBL" id="ADG96581.1"/>
    </source>
</evidence>
<accession>D6Z9Q4</accession>
<name>D6Z9Q4_SEGRD</name>
<reference evidence="2 3" key="1">
    <citation type="journal article" date="2010" name="Stand. Genomic Sci.">
        <title>Complete genome sequence of Segniliparus rotundus type strain (CDC 1076).</title>
        <authorList>
            <person name="Sikorski J."/>
            <person name="Lapidus A."/>
            <person name="Copeland A."/>
            <person name="Misra M."/>
            <person name="Glavina Del Rio T."/>
            <person name="Nolan M."/>
            <person name="Lucas S."/>
            <person name="Chen F."/>
            <person name="Tice H."/>
            <person name="Cheng J.F."/>
            <person name="Jando M."/>
            <person name="Schneider S."/>
            <person name="Bruce D."/>
            <person name="Goodwin L."/>
            <person name="Pitluck S."/>
            <person name="Liolios K."/>
            <person name="Mikhailova N."/>
            <person name="Pati A."/>
            <person name="Ivanova N."/>
            <person name="Mavromatis K."/>
            <person name="Chen A."/>
            <person name="Palaniappan K."/>
            <person name="Chertkov O."/>
            <person name="Land M."/>
            <person name="Hauser L."/>
            <person name="Chang Y.J."/>
            <person name="Jeffries C.D."/>
            <person name="Brettin T."/>
            <person name="Detter J.C."/>
            <person name="Han C."/>
            <person name="Rohde M."/>
            <person name="Goker M."/>
            <person name="Bristow J."/>
            <person name="Eisen J.A."/>
            <person name="Markowitz V."/>
            <person name="Hugenholtz P."/>
            <person name="Kyrpides N.C."/>
            <person name="Klenk H.P."/>
        </authorList>
    </citation>
    <scope>NUCLEOTIDE SEQUENCE [LARGE SCALE GENOMIC DNA]</scope>
    <source>
        <strain evidence="3">ATCC BAA-972 / CDC 1076 / CIP 108378 / DSM 44985 / JCM 13578</strain>
    </source>
</reference>
<dbReference type="AlphaFoldDB" id="D6Z9Q4"/>
<sequence>MPSIKLPAVSWAAATWSAPVAVCACLTAITFLVNLQPPGSKSLTFPLLCGIVSTLSLLLWVFVRTPTARGVALGIFGVPFVLAWFVWLTQ</sequence>
<protein>
    <submittedName>
        <fullName evidence="2">Uncharacterized protein</fullName>
    </submittedName>
</protein>
<dbReference type="PROSITE" id="PS51257">
    <property type="entry name" value="PROKAR_LIPOPROTEIN"/>
    <property type="match status" value="1"/>
</dbReference>
<keyword evidence="1" id="KW-0812">Transmembrane</keyword>
<gene>
    <name evidence="2" type="ordered locus">Srot_0089</name>
</gene>
<proteinExistence type="predicted"/>
<dbReference type="EMBL" id="CP001958">
    <property type="protein sequence ID" value="ADG96581.1"/>
    <property type="molecule type" value="Genomic_DNA"/>
</dbReference>
<evidence type="ECO:0000256" key="1">
    <source>
        <dbReference type="SAM" id="Phobius"/>
    </source>
</evidence>
<feature type="transmembrane region" description="Helical" evidence="1">
    <location>
        <begin position="70"/>
        <end position="88"/>
    </location>
</feature>
<dbReference type="STRING" id="640132.Srot_0089"/>
<dbReference type="Proteomes" id="UP000002247">
    <property type="component" value="Chromosome"/>
</dbReference>